<organism evidence="1 2">
    <name type="scientific">Caerostris extrusa</name>
    <name type="common">Bark spider</name>
    <name type="synonym">Caerostris bankana</name>
    <dbReference type="NCBI Taxonomy" id="172846"/>
    <lineage>
        <taxon>Eukaryota</taxon>
        <taxon>Metazoa</taxon>
        <taxon>Ecdysozoa</taxon>
        <taxon>Arthropoda</taxon>
        <taxon>Chelicerata</taxon>
        <taxon>Arachnida</taxon>
        <taxon>Araneae</taxon>
        <taxon>Araneomorphae</taxon>
        <taxon>Entelegynae</taxon>
        <taxon>Araneoidea</taxon>
        <taxon>Araneidae</taxon>
        <taxon>Caerostris</taxon>
    </lineage>
</organism>
<protein>
    <submittedName>
        <fullName evidence="1">Uncharacterized protein</fullName>
    </submittedName>
</protein>
<dbReference type="Proteomes" id="UP001054945">
    <property type="component" value="Unassembled WGS sequence"/>
</dbReference>
<evidence type="ECO:0000313" key="2">
    <source>
        <dbReference type="Proteomes" id="UP001054945"/>
    </source>
</evidence>
<reference evidence="1 2" key="1">
    <citation type="submission" date="2021-06" db="EMBL/GenBank/DDBJ databases">
        <title>Caerostris extrusa draft genome.</title>
        <authorList>
            <person name="Kono N."/>
            <person name="Arakawa K."/>
        </authorList>
    </citation>
    <scope>NUCLEOTIDE SEQUENCE [LARGE SCALE GENOMIC DNA]</scope>
</reference>
<name>A0AAV4YAA1_CAEEX</name>
<dbReference type="EMBL" id="BPLR01001683">
    <property type="protein sequence ID" value="GIZ04038.1"/>
    <property type="molecule type" value="Genomic_DNA"/>
</dbReference>
<sequence length="66" mass="7448">MEELMKFLPGCKAVFCGDLLHETIRRWTLILVNGCRVTTVRSSEKKWIGLAFRANQTPNIGHGSLC</sequence>
<proteinExistence type="predicted"/>
<keyword evidence="2" id="KW-1185">Reference proteome</keyword>
<accession>A0AAV4YAA1</accession>
<gene>
    <name evidence="1" type="ORF">CEXT_144441</name>
</gene>
<evidence type="ECO:0000313" key="1">
    <source>
        <dbReference type="EMBL" id="GIZ04038.1"/>
    </source>
</evidence>
<dbReference type="AlphaFoldDB" id="A0AAV4YAA1"/>
<comment type="caution">
    <text evidence="1">The sequence shown here is derived from an EMBL/GenBank/DDBJ whole genome shotgun (WGS) entry which is preliminary data.</text>
</comment>